<keyword evidence="3" id="KW-0808">Transferase</keyword>
<dbReference type="EMBL" id="CP036290">
    <property type="protein sequence ID" value="QDU84925.1"/>
    <property type="molecule type" value="Genomic_DNA"/>
</dbReference>
<dbReference type="SUPFAM" id="SSF53756">
    <property type="entry name" value="UDP-Glycosyltransferase/glycogen phosphorylase"/>
    <property type="match status" value="1"/>
</dbReference>
<protein>
    <submittedName>
        <fullName evidence="3">Teichuronic acid biosynthesis glycosyltransferase TuaC</fullName>
        <ecNumber evidence="3">2.4.-.-</ecNumber>
    </submittedName>
</protein>
<accession>A0A518D0E0</accession>
<keyword evidence="3" id="KW-0328">Glycosyltransferase</keyword>
<feature type="domain" description="Glycosyl transferase family 1" evidence="1">
    <location>
        <begin position="211"/>
        <end position="365"/>
    </location>
</feature>
<name>A0A518D0E0_9BACT</name>
<evidence type="ECO:0000259" key="2">
    <source>
        <dbReference type="Pfam" id="PF13439"/>
    </source>
</evidence>
<gene>
    <name evidence="3" type="primary">tuaC</name>
    <name evidence="3" type="ORF">Pla163_20450</name>
</gene>
<dbReference type="InterPro" id="IPR001296">
    <property type="entry name" value="Glyco_trans_1"/>
</dbReference>
<reference evidence="3 4" key="1">
    <citation type="submission" date="2019-02" db="EMBL/GenBank/DDBJ databases">
        <title>Deep-cultivation of Planctomycetes and their phenomic and genomic characterization uncovers novel biology.</title>
        <authorList>
            <person name="Wiegand S."/>
            <person name="Jogler M."/>
            <person name="Boedeker C."/>
            <person name="Pinto D."/>
            <person name="Vollmers J."/>
            <person name="Rivas-Marin E."/>
            <person name="Kohn T."/>
            <person name="Peeters S.H."/>
            <person name="Heuer A."/>
            <person name="Rast P."/>
            <person name="Oberbeckmann S."/>
            <person name="Bunk B."/>
            <person name="Jeske O."/>
            <person name="Meyerdierks A."/>
            <person name="Storesund J.E."/>
            <person name="Kallscheuer N."/>
            <person name="Luecker S."/>
            <person name="Lage O.M."/>
            <person name="Pohl T."/>
            <person name="Merkel B.J."/>
            <person name="Hornburger P."/>
            <person name="Mueller R.-W."/>
            <person name="Bruemmer F."/>
            <person name="Labrenz M."/>
            <person name="Spormann A.M."/>
            <person name="Op den Camp H."/>
            <person name="Overmann J."/>
            <person name="Amann R."/>
            <person name="Jetten M.S.M."/>
            <person name="Mascher T."/>
            <person name="Medema M.H."/>
            <person name="Devos D.P."/>
            <person name="Kaster A.-K."/>
            <person name="Ovreas L."/>
            <person name="Rohde M."/>
            <person name="Galperin M.Y."/>
            <person name="Jogler C."/>
        </authorList>
    </citation>
    <scope>NUCLEOTIDE SEQUENCE [LARGE SCALE GENOMIC DNA]</scope>
    <source>
        <strain evidence="3 4">Pla163</strain>
    </source>
</reference>
<dbReference type="PANTHER" id="PTHR45947">
    <property type="entry name" value="SULFOQUINOVOSYL TRANSFERASE SQD2"/>
    <property type="match status" value="1"/>
</dbReference>
<dbReference type="OrthoDB" id="258796at2"/>
<evidence type="ECO:0000313" key="4">
    <source>
        <dbReference type="Proteomes" id="UP000319342"/>
    </source>
</evidence>
<feature type="domain" description="Glycosyltransferase subfamily 4-like N-terminal" evidence="2">
    <location>
        <begin position="27"/>
        <end position="192"/>
    </location>
</feature>
<proteinExistence type="predicted"/>
<dbReference type="Proteomes" id="UP000319342">
    <property type="component" value="Chromosome"/>
</dbReference>
<organism evidence="3 4">
    <name type="scientific">Rohdeia mirabilis</name>
    <dbReference type="NCBI Taxonomy" id="2528008"/>
    <lineage>
        <taxon>Bacteria</taxon>
        <taxon>Pseudomonadati</taxon>
        <taxon>Planctomycetota</taxon>
        <taxon>Planctomycetia</taxon>
        <taxon>Planctomycetia incertae sedis</taxon>
        <taxon>Rohdeia</taxon>
    </lineage>
</organism>
<evidence type="ECO:0000259" key="1">
    <source>
        <dbReference type="Pfam" id="PF00534"/>
    </source>
</evidence>
<keyword evidence="4" id="KW-1185">Reference proteome</keyword>
<dbReference type="GO" id="GO:0016758">
    <property type="term" value="F:hexosyltransferase activity"/>
    <property type="evidence" value="ECO:0007669"/>
    <property type="project" value="TreeGrafter"/>
</dbReference>
<dbReference type="RefSeq" id="WP_145187321.1">
    <property type="nucleotide sequence ID" value="NZ_CP036290.1"/>
</dbReference>
<dbReference type="InterPro" id="IPR050194">
    <property type="entry name" value="Glycosyltransferase_grp1"/>
</dbReference>
<sequence>MKICVLTSLFPSPPRPREGIFALRRWERMAARGHAVHVLQPVPHAPRPFANGARSDFRAMPTFEERDGFEVYRPRYVHLPRWPLGNAERFARTGLRGLKHFGTVDVVVCDYAWPAAIAAHGLRESGIPCVVNGRGSDVLQVAGEAGLGEPLGAALRAAGHWTAVSQDLVDAMDRVAGRPGVGVLVPNGVDLDAFTPGSADEARAALGRAERGVRGSGPLVLVVGHLIARKDPLLALESFRLGAPPDARLVFLGRGPLDRDVERAAAEAGLGERVELRGEVRPEELATWYRAADALLLTSHREGRPNVVLEALASGTPVLATQAGGTGELLAELPGALVTSRDPADIGRALAELLASPPSAASLRESVVGLTWEACLDRLEEHLDEVLRTASHP</sequence>
<dbReference type="PANTHER" id="PTHR45947:SF3">
    <property type="entry name" value="SULFOQUINOVOSYL TRANSFERASE SQD2"/>
    <property type="match status" value="1"/>
</dbReference>
<dbReference type="Gene3D" id="3.40.50.2000">
    <property type="entry name" value="Glycogen Phosphorylase B"/>
    <property type="match status" value="2"/>
</dbReference>
<dbReference type="Pfam" id="PF13439">
    <property type="entry name" value="Glyco_transf_4"/>
    <property type="match status" value="1"/>
</dbReference>
<dbReference type="Pfam" id="PF00534">
    <property type="entry name" value="Glycos_transf_1"/>
    <property type="match status" value="1"/>
</dbReference>
<dbReference type="EC" id="2.4.-.-" evidence="3"/>
<dbReference type="InterPro" id="IPR028098">
    <property type="entry name" value="Glyco_trans_4-like_N"/>
</dbReference>
<dbReference type="AlphaFoldDB" id="A0A518D0E0"/>
<evidence type="ECO:0000313" key="3">
    <source>
        <dbReference type="EMBL" id="QDU84925.1"/>
    </source>
</evidence>